<name>A0A9D4H5N3_DREPO</name>
<evidence type="ECO:0008006" key="3">
    <source>
        <dbReference type="Google" id="ProtNLM"/>
    </source>
</evidence>
<dbReference type="Proteomes" id="UP000828390">
    <property type="component" value="Unassembled WGS sequence"/>
</dbReference>
<protein>
    <recommendedName>
        <fullName evidence="3">Ankyrin repeat domain-containing protein</fullName>
    </recommendedName>
</protein>
<accession>A0A9D4H5N3</accession>
<dbReference type="SUPFAM" id="SSF48403">
    <property type="entry name" value="Ankyrin repeat"/>
    <property type="match status" value="1"/>
</dbReference>
<dbReference type="Gene3D" id="1.25.40.20">
    <property type="entry name" value="Ankyrin repeat-containing domain"/>
    <property type="match status" value="1"/>
</dbReference>
<gene>
    <name evidence="1" type="ORF">DPMN_129393</name>
</gene>
<reference evidence="1" key="2">
    <citation type="submission" date="2020-11" db="EMBL/GenBank/DDBJ databases">
        <authorList>
            <person name="McCartney M.A."/>
            <person name="Auch B."/>
            <person name="Kono T."/>
            <person name="Mallez S."/>
            <person name="Becker A."/>
            <person name="Gohl D.M."/>
            <person name="Silverstein K.A.T."/>
            <person name="Koren S."/>
            <person name="Bechman K.B."/>
            <person name="Herman A."/>
            <person name="Abrahante J.E."/>
            <person name="Garbe J."/>
        </authorList>
    </citation>
    <scope>NUCLEOTIDE SEQUENCE</scope>
    <source>
        <strain evidence="1">Duluth1</strain>
        <tissue evidence="1">Whole animal</tissue>
    </source>
</reference>
<comment type="caution">
    <text evidence="1">The sequence shown here is derived from an EMBL/GenBank/DDBJ whole genome shotgun (WGS) entry which is preliminary data.</text>
</comment>
<keyword evidence="2" id="KW-1185">Reference proteome</keyword>
<dbReference type="AlphaFoldDB" id="A0A9D4H5N3"/>
<proteinExistence type="predicted"/>
<dbReference type="OrthoDB" id="524187at2759"/>
<dbReference type="EMBL" id="JAIWYP010000005">
    <property type="protein sequence ID" value="KAH3827456.1"/>
    <property type="molecule type" value="Genomic_DNA"/>
</dbReference>
<evidence type="ECO:0000313" key="1">
    <source>
        <dbReference type="EMBL" id="KAH3827456.1"/>
    </source>
</evidence>
<reference evidence="1" key="1">
    <citation type="journal article" date="2019" name="bioRxiv">
        <title>The Genome of the Zebra Mussel, Dreissena polymorpha: A Resource for Invasive Species Research.</title>
        <authorList>
            <person name="McCartney M.A."/>
            <person name="Auch B."/>
            <person name="Kono T."/>
            <person name="Mallez S."/>
            <person name="Zhang Y."/>
            <person name="Obille A."/>
            <person name="Becker A."/>
            <person name="Abrahante J.E."/>
            <person name="Garbe J."/>
            <person name="Badalamenti J.P."/>
            <person name="Herman A."/>
            <person name="Mangelson H."/>
            <person name="Liachko I."/>
            <person name="Sullivan S."/>
            <person name="Sone E.D."/>
            <person name="Koren S."/>
            <person name="Silverstein K.A.T."/>
            <person name="Beckman K.B."/>
            <person name="Gohl D.M."/>
        </authorList>
    </citation>
    <scope>NUCLEOTIDE SEQUENCE</scope>
    <source>
        <strain evidence="1">Duluth1</strain>
        <tissue evidence="1">Whole animal</tissue>
    </source>
</reference>
<dbReference type="InterPro" id="IPR036770">
    <property type="entry name" value="Ankyrin_rpt-contain_sf"/>
</dbReference>
<sequence>MEYPVNVYSDVYRDNHANGHQELAELGSTCNWSELIDFLKQNPSFINKSRLAVRDGPLSDLNTPLHWAAIGAAPCEIFEELIALGAAKSLKNSEGKTAFDIAADIIEDAELLDIIRVPPEITEKASEIEKLEKGLHAAIKGRADNLITQNGQVLPQVGFLFEKKEFWFPISGMYGGFSVSLCEKGIETSSWCRVAGGSGQRHVIDREGNVELEEEGFV</sequence>
<organism evidence="1 2">
    <name type="scientific">Dreissena polymorpha</name>
    <name type="common">Zebra mussel</name>
    <name type="synonym">Mytilus polymorpha</name>
    <dbReference type="NCBI Taxonomy" id="45954"/>
    <lineage>
        <taxon>Eukaryota</taxon>
        <taxon>Metazoa</taxon>
        <taxon>Spiralia</taxon>
        <taxon>Lophotrochozoa</taxon>
        <taxon>Mollusca</taxon>
        <taxon>Bivalvia</taxon>
        <taxon>Autobranchia</taxon>
        <taxon>Heteroconchia</taxon>
        <taxon>Euheterodonta</taxon>
        <taxon>Imparidentia</taxon>
        <taxon>Neoheterodontei</taxon>
        <taxon>Myida</taxon>
        <taxon>Dreissenoidea</taxon>
        <taxon>Dreissenidae</taxon>
        <taxon>Dreissena</taxon>
    </lineage>
</organism>
<evidence type="ECO:0000313" key="2">
    <source>
        <dbReference type="Proteomes" id="UP000828390"/>
    </source>
</evidence>